<accession>A0AAW2XIK7</accession>
<sequence length="198" mass="22545">MFVPDVRRDLVPTVSVVGDDFCFPYLVDLAVKKKVGFSTKHIDVLDDNGTLLVQVDGGFWQFNKTRTMLHSLGLPIITLRRTKGILLQQEWIVHRGEGSDGSDLLYTVRKSQSFQLKTRLEVFLASNVTSEICDFRVVGSYISQSFKVYKGDTLIAEVKERFTLRGRLGNERFEARIYPGVDYAFIVSLLVILNEIDF</sequence>
<dbReference type="Pfam" id="PF04525">
    <property type="entry name" value="LOR"/>
    <property type="match status" value="1"/>
</dbReference>
<dbReference type="InterPro" id="IPR025659">
    <property type="entry name" value="Tubby-like_C"/>
</dbReference>
<dbReference type="AlphaFoldDB" id="A0AAW2XIK7"/>
<protein>
    <submittedName>
        <fullName evidence="2">Protein LURP-one-related 14</fullName>
    </submittedName>
</protein>
<dbReference type="InterPro" id="IPR007612">
    <property type="entry name" value="LOR"/>
</dbReference>
<evidence type="ECO:0000256" key="1">
    <source>
        <dbReference type="ARBA" id="ARBA00005437"/>
    </source>
</evidence>
<evidence type="ECO:0000313" key="2">
    <source>
        <dbReference type="EMBL" id="KAL0452671.1"/>
    </source>
</evidence>
<dbReference type="EMBL" id="JACGWN010000004">
    <property type="protein sequence ID" value="KAL0452671.1"/>
    <property type="molecule type" value="Genomic_DNA"/>
</dbReference>
<dbReference type="Gene3D" id="2.40.160.200">
    <property type="entry name" value="LURP1-related"/>
    <property type="match status" value="1"/>
</dbReference>
<reference evidence="2" key="1">
    <citation type="submission" date="2020-06" db="EMBL/GenBank/DDBJ databases">
        <authorList>
            <person name="Li T."/>
            <person name="Hu X."/>
            <person name="Zhang T."/>
            <person name="Song X."/>
            <person name="Zhang H."/>
            <person name="Dai N."/>
            <person name="Sheng W."/>
            <person name="Hou X."/>
            <person name="Wei L."/>
        </authorList>
    </citation>
    <scope>NUCLEOTIDE SEQUENCE</scope>
    <source>
        <strain evidence="2">KEN1</strain>
        <tissue evidence="2">Leaf</tissue>
    </source>
</reference>
<dbReference type="PANTHER" id="PTHR31087">
    <property type="match status" value="1"/>
</dbReference>
<organism evidence="2">
    <name type="scientific">Sesamum latifolium</name>
    <dbReference type="NCBI Taxonomy" id="2727402"/>
    <lineage>
        <taxon>Eukaryota</taxon>
        <taxon>Viridiplantae</taxon>
        <taxon>Streptophyta</taxon>
        <taxon>Embryophyta</taxon>
        <taxon>Tracheophyta</taxon>
        <taxon>Spermatophyta</taxon>
        <taxon>Magnoliopsida</taxon>
        <taxon>eudicotyledons</taxon>
        <taxon>Gunneridae</taxon>
        <taxon>Pentapetalae</taxon>
        <taxon>asterids</taxon>
        <taxon>lamiids</taxon>
        <taxon>Lamiales</taxon>
        <taxon>Pedaliaceae</taxon>
        <taxon>Sesamum</taxon>
    </lineage>
</organism>
<dbReference type="SUPFAM" id="SSF54518">
    <property type="entry name" value="Tubby C-terminal domain-like"/>
    <property type="match status" value="1"/>
</dbReference>
<dbReference type="PANTHER" id="PTHR31087:SF17">
    <property type="entry name" value="PROTEIN LURP-ONE-RELATED 14-RELATED"/>
    <property type="match status" value="1"/>
</dbReference>
<comment type="caution">
    <text evidence="2">The sequence shown here is derived from an EMBL/GenBank/DDBJ whole genome shotgun (WGS) entry which is preliminary data.</text>
</comment>
<proteinExistence type="inferred from homology"/>
<dbReference type="InterPro" id="IPR038595">
    <property type="entry name" value="LOR_sf"/>
</dbReference>
<name>A0AAW2XIK7_9LAMI</name>
<gene>
    <name evidence="2" type="ORF">Slati_1245200</name>
</gene>
<comment type="similarity">
    <text evidence="1">Belongs to the LOR family.</text>
</comment>
<reference evidence="2" key="2">
    <citation type="journal article" date="2024" name="Plant">
        <title>Genomic evolution and insights into agronomic trait innovations of Sesamum species.</title>
        <authorList>
            <person name="Miao H."/>
            <person name="Wang L."/>
            <person name="Qu L."/>
            <person name="Liu H."/>
            <person name="Sun Y."/>
            <person name="Le M."/>
            <person name="Wang Q."/>
            <person name="Wei S."/>
            <person name="Zheng Y."/>
            <person name="Lin W."/>
            <person name="Duan Y."/>
            <person name="Cao H."/>
            <person name="Xiong S."/>
            <person name="Wang X."/>
            <person name="Wei L."/>
            <person name="Li C."/>
            <person name="Ma Q."/>
            <person name="Ju M."/>
            <person name="Zhao R."/>
            <person name="Li G."/>
            <person name="Mu C."/>
            <person name="Tian Q."/>
            <person name="Mei H."/>
            <person name="Zhang T."/>
            <person name="Gao T."/>
            <person name="Zhang H."/>
        </authorList>
    </citation>
    <scope>NUCLEOTIDE SEQUENCE</scope>
    <source>
        <strain evidence="2">KEN1</strain>
    </source>
</reference>